<keyword evidence="3" id="KW-1185">Reference proteome</keyword>
<name>A0A7U4M0X3_9BACT</name>
<organism evidence="2 3">
    <name type="scientific">Sulfurovum lithotrophicum</name>
    <dbReference type="NCBI Taxonomy" id="206403"/>
    <lineage>
        <taxon>Bacteria</taxon>
        <taxon>Pseudomonadati</taxon>
        <taxon>Campylobacterota</taxon>
        <taxon>Epsilonproteobacteria</taxon>
        <taxon>Campylobacterales</taxon>
        <taxon>Sulfurovaceae</taxon>
        <taxon>Sulfurovum</taxon>
    </lineage>
</organism>
<dbReference type="Proteomes" id="UP000034444">
    <property type="component" value="Chromosome"/>
</dbReference>
<dbReference type="KEGG" id="slh:YH65_05000"/>
<sequence length="153" mass="17929">MEKNTILEQLRAAKAAHINWVQRAKMLISGFKMEEDAIPVNSTQCKFGQWFYSDAQRLNGLRNNPLDCMSEIEKLHFELHDIYLNIYKIYYDLEPQGFFSKLFGKKKKITDDSVKLAKEYFASMEEVSKKLVNEINLMERRIVALPDTDLETL</sequence>
<dbReference type="AlphaFoldDB" id="A0A7U4M0X3"/>
<dbReference type="OrthoDB" id="5342522at2"/>
<accession>A0A7U4M0X3</accession>
<protein>
    <recommendedName>
        <fullName evidence="1">Chemoreceptor zinc-binding domain-containing protein</fullName>
    </recommendedName>
</protein>
<reference evidence="3" key="2">
    <citation type="journal article" date="2017" name="Stand. Genomic Sci.">
        <title>Complete genome sequence of the sulfur-oxidizing chemolithoautotrophic Sulfurovum lithotrophicum 42BKTT.</title>
        <authorList>
            <person name="Jeon W."/>
            <person name="Priscilla L."/>
            <person name="Park G."/>
            <person name="Lee H."/>
            <person name="Lee N."/>
            <person name="Lee D."/>
            <person name="Kwon H."/>
            <person name="Ahn I."/>
            <person name="Lee C."/>
            <person name="Lee H."/>
            <person name="Ahn J."/>
        </authorList>
    </citation>
    <scope>NUCLEOTIDE SEQUENCE [LARGE SCALE GENOMIC DNA]</scope>
    <source>
        <strain evidence="3">ATCC BAA-797 / 42BKT</strain>
    </source>
</reference>
<dbReference type="EMBL" id="CP011308">
    <property type="protein sequence ID" value="AKF24813.1"/>
    <property type="molecule type" value="Genomic_DNA"/>
</dbReference>
<dbReference type="InterPro" id="IPR025991">
    <property type="entry name" value="Chemoreceptor_zinc-bind_dom"/>
</dbReference>
<evidence type="ECO:0000313" key="3">
    <source>
        <dbReference type="Proteomes" id="UP000034444"/>
    </source>
</evidence>
<dbReference type="Gene3D" id="1.20.120.30">
    <property type="entry name" value="Aspartate receptor, ligand-binding domain"/>
    <property type="match status" value="1"/>
</dbReference>
<dbReference type="Pfam" id="PF13682">
    <property type="entry name" value="CZB"/>
    <property type="match status" value="1"/>
</dbReference>
<dbReference type="RefSeq" id="WP_011980342.1">
    <property type="nucleotide sequence ID" value="NZ_CP011308.1"/>
</dbReference>
<reference evidence="2 3" key="1">
    <citation type="submission" date="2015-04" db="EMBL/GenBank/DDBJ databases">
        <title>Complete genome sequence of Sulfurovum lithotrophicum ATCC BAA-797T.</title>
        <authorList>
            <person name="Ahn J."/>
            <person name="Park G."/>
            <person name="Jeon W."/>
            <person name="Jang Y."/>
            <person name="Jang M."/>
            <person name="Lee H."/>
            <person name="Lee H."/>
        </authorList>
    </citation>
    <scope>NUCLEOTIDE SEQUENCE [LARGE SCALE GENOMIC DNA]</scope>
    <source>
        <strain evidence="3">ATCC BAA-797 / 42BKT</strain>
    </source>
</reference>
<evidence type="ECO:0000259" key="1">
    <source>
        <dbReference type="Pfam" id="PF13682"/>
    </source>
</evidence>
<proteinExistence type="predicted"/>
<evidence type="ECO:0000313" key="2">
    <source>
        <dbReference type="EMBL" id="AKF24813.1"/>
    </source>
</evidence>
<gene>
    <name evidence="2" type="ORF">YH65_05000</name>
</gene>
<feature type="domain" description="Chemoreceptor zinc-binding" evidence="1">
    <location>
        <begin position="17"/>
        <end position="82"/>
    </location>
</feature>